<protein>
    <recommendedName>
        <fullName evidence="2">HTH OST-type domain-containing protein</fullName>
    </recommendedName>
</protein>
<dbReference type="Pfam" id="PF01936">
    <property type="entry name" value="NYN"/>
    <property type="match status" value="1"/>
</dbReference>
<feature type="compositionally biased region" description="Basic and acidic residues" evidence="1">
    <location>
        <begin position="183"/>
        <end position="198"/>
    </location>
</feature>
<dbReference type="Pfam" id="PF12872">
    <property type="entry name" value="OST-HTH"/>
    <property type="match status" value="1"/>
</dbReference>
<evidence type="ECO:0000313" key="3">
    <source>
        <dbReference type="EMBL" id="PDX85785.1"/>
    </source>
</evidence>
<dbReference type="PROSITE" id="PS51644">
    <property type="entry name" value="HTH_OST"/>
    <property type="match status" value="1"/>
</dbReference>
<dbReference type="Proteomes" id="UP000220904">
    <property type="component" value="Unassembled WGS sequence"/>
</dbReference>
<dbReference type="CDD" id="cd11297">
    <property type="entry name" value="PIN_LabA-like_N_1"/>
    <property type="match status" value="1"/>
</dbReference>
<dbReference type="InterPro" id="IPR021139">
    <property type="entry name" value="NYN"/>
</dbReference>
<dbReference type="PANTHER" id="PTHR35811">
    <property type="entry name" value="SLR1870 PROTEIN"/>
    <property type="match status" value="1"/>
</dbReference>
<dbReference type="Gene3D" id="3.30.420.610">
    <property type="entry name" value="LOTUS domain-like"/>
    <property type="match status" value="1"/>
</dbReference>
<dbReference type="RefSeq" id="WP_097793243.1">
    <property type="nucleotide sequence ID" value="NZ_NOUV01000019.1"/>
</dbReference>
<feature type="region of interest" description="Disordered" evidence="1">
    <location>
        <begin position="161"/>
        <end position="217"/>
    </location>
</feature>
<dbReference type="PANTHER" id="PTHR35811:SF1">
    <property type="entry name" value="HTH OST-TYPE DOMAIN-CONTAINING PROTEIN"/>
    <property type="match status" value="1"/>
</dbReference>
<feature type="domain" description="HTH OST-type" evidence="2">
    <location>
        <begin position="219"/>
        <end position="296"/>
    </location>
</feature>
<accession>A0A2A7B328</accession>
<dbReference type="AlphaFoldDB" id="A0A2A7B328"/>
<dbReference type="CDD" id="cd10146">
    <property type="entry name" value="LabA_like_C"/>
    <property type="match status" value="1"/>
</dbReference>
<gene>
    <name evidence="3" type="ORF">CHR60_12160</name>
</gene>
<evidence type="ECO:0000259" key="2">
    <source>
        <dbReference type="PROSITE" id="PS51644"/>
    </source>
</evidence>
<dbReference type="GO" id="GO:0004540">
    <property type="term" value="F:RNA nuclease activity"/>
    <property type="evidence" value="ECO:0007669"/>
    <property type="project" value="InterPro"/>
</dbReference>
<dbReference type="InterPro" id="IPR025605">
    <property type="entry name" value="OST-HTH/LOTUS_dom"/>
</dbReference>
<dbReference type="Gene3D" id="3.40.50.1010">
    <property type="entry name" value="5'-nuclease"/>
    <property type="match status" value="1"/>
</dbReference>
<evidence type="ECO:0000313" key="4">
    <source>
        <dbReference type="Proteomes" id="UP000220904"/>
    </source>
</evidence>
<proteinExistence type="predicted"/>
<dbReference type="OrthoDB" id="9783963at2"/>
<feature type="compositionally biased region" description="Polar residues" evidence="1">
    <location>
        <begin position="161"/>
        <end position="170"/>
    </location>
</feature>
<comment type="caution">
    <text evidence="3">The sequence shown here is derived from an EMBL/GenBank/DDBJ whole genome shotgun (WGS) entry which is preliminary data.</text>
</comment>
<dbReference type="InterPro" id="IPR041966">
    <property type="entry name" value="LOTUS-like"/>
</dbReference>
<dbReference type="EMBL" id="NOUV01000019">
    <property type="protein sequence ID" value="PDX85785.1"/>
    <property type="molecule type" value="Genomic_DNA"/>
</dbReference>
<reference evidence="3 4" key="1">
    <citation type="journal article" date="2017" name="Front. Microbiol.">
        <title>New Insights into the Diversity of the Genus Faecalibacterium.</title>
        <authorList>
            <person name="Benevides L."/>
            <person name="Burman S."/>
            <person name="Martin R."/>
            <person name="Robert V."/>
            <person name="Thomas M."/>
            <person name="Miquel S."/>
            <person name="Chain F."/>
            <person name="Sokol H."/>
            <person name="Bermudez-Humaran L.G."/>
            <person name="Morrison M."/>
            <person name="Langella P."/>
            <person name="Azevedo V.A."/>
            <person name="Chatel J.M."/>
            <person name="Soares S."/>
        </authorList>
    </citation>
    <scope>NUCLEOTIDE SEQUENCE [LARGE SCALE GENOMIC DNA]</scope>
    <source>
        <strain evidence="3 4">AHMP21</strain>
    </source>
</reference>
<sequence>MQELQKIAVVIDADNTQISKLEDVFHEISTRGRIVVKRAYGNWHKPTLKNWGEIIKRLAIKAEQQFDYVSGKNATDMALVIDTIELLYTNLYDAFVIVSSDSDYTPLAIKLREAGVYVMGVGEQKTPVAFRNACDEFLFLENCSSSVEGNDAHDVVNSFQSDAQDAVSSPQKEKAEVSISPNNEKEESTKQLKEDVQKTDSTPIASSAPAEENSEKKNDLNEIHALLEKAYDTFQDEDGWVNVAKVGLFLRRAKPDFDSRTYGFQKLSLFLKNFPEKYDVKIVGEKPNIIAVYRCVSNENN</sequence>
<organism evidence="3 4">
    <name type="scientific">Faecalibacterium prausnitzii</name>
    <dbReference type="NCBI Taxonomy" id="853"/>
    <lineage>
        <taxon>Bacteria</taxon>
        <taxon>Bacillati</taxon>
        <taxon>Bacillota</taxon>
        <taxon>Clostridia</taxon>
        <taxon>Eubacteriales</taxon>
        <taxon>Oscillospiraceae</taxon>
        <taxon>Faecalibacterium</taxon>
    </lineage>
</organism>
<evidence type="ECO:0000256" key="1">
    <source>
        <dbReference type="SAM" id="MobiDB-lite"/>
    </source>
</evidence>
<name>A0A2A7B328_9FIRM</name>